<gene>
    <name evidence="2" type="ORF">FPPS064S07_01585</name>
</gene>
<keyword evidence="1" id="KW-0732">Signal</keyword>
<dbReference type="PROSITE" id="PS51257">
    <property type="entry name" value="PROKAR_LIPOPROTEIN"/>
    <property type="match status" value="1"/>
</dbReference>
<organism evidence="2 3">
    <name type="scientific">Faecalibacterium prausnitzii</name>
    <dbReference type="NCBI Taxonomy" id="853"/>
    <lineage>
        <taxon>Bacteria</taxon>
        <taxon>Bacillati</taxon>
        <taxon>Bacillota</taxon>
        <taxon>Clostridia</taxon>
        <taxon>Eubacteriales</taxon>
        <taxon>Oscillospiraceae</taxon>
        <taxon>Faecalibacterium</taxon>
    </lineage>
</organism>
<evidence type="ECO:0000256" key="1">
    <source>
        <dbReference type="SAM" id="SignalP"/>
    </source>
</evidence>
<evidence type="ECO:0000313" key="3">
    <source>
        <dbReference type="Proteomes" id="UP000406184"/>
    </source>
</evidence>
<keyword evidence="3" id="KW-1185">Reference proteome</keyword>
<dbReference type="RefSeq" id="WP_158399636.1">
    <property type="nucleotide sequence ID" value="NZ_CABHMY010000155.1"/>
</dbReference>
<feature type="chain" id="PRO_5038393073" description="Lipoprotein" evidence="1">
    <location>
        <begin position="24"/>
        <end position="204"/>
    </location>
</feature>
<proteinExistence type="predicted"/>
<reference evidence="2 3" key="1">
    <citation type="submission" date="2019-07" db="EMBL/GenBank/DDBJ databases">
        <authorList>
            <person name="Hibberd C M."/>
            <person name="Gehrig L. J."/>
            <person name="Chang H.-W."/>
            <person name="Venkatesh S."/>
        </authorList>
    </citation>
    <scope>NUCLEOTIDE SEQUENCE [LARGE SCALE GENOMIC DNA]</scope>
    <source>
        <strain evidence="2">Faecalibacterium_prausnitzii_JG_BgPS064</strain>
    </source>
</reference>
<sequence length="204" mass="22226">MKLFKKVLAVALVGAMAVSMLTACGDSSKTADIKKALKDAGVKTTTTLNTEAKNAAAKLDTLTQKIDKQELSLSKDEDVGKIVTEMQGMNDFSFSNNSSAPYDLYIWTNGVANQQNQGHNYPYLMKLQQRHVNATVLKRILSKNFIRQGEFKGTSADLNNLEALLKKSTNVKSVGISCKKIYGYDVLLVAVPSTTQIDQTPAGE</sequence>
<dbReference type="EMBL" id="CABHMY010000155">
    <property type="protein sequence ID" value="VUX20066.1"/>
    <property type="molecule type" value="Genomic_DNA"/>
</dbReference>
<name>A0A564UKN5_9FIRM</name>
<accession>A0A564UKN5</accession>
<dbReference type="AlphaFoldDB" id="A0A564UKN5"/>
<evidence type="ECO:0000313" key="2">
    <source>
        <dbReference type="EMBL" id="VUX20066.1"/>
    </source>
</evidence>
<protein>
    <recommendedName>
        <fullName evidence="4">Lipoprotein</fullName>
    </recommendedName>
</protein>
<feature type="signal peptide" evidence="1">
    <location>
        <begin position="1"/>
        <end position="23"/>
    </location>
</feature>
<dbReference type="Proteomes" id="UP000406184">
    <property type="component" value="Unassembled WGS sequence"/>
</dbReference>
<evidence type="ECO:0008006" key="4">
    <source>
        <dbReference type="Google" id="ProtNLM"/>
    </source>
</evidence>